<dbReference type="InterPro" id="IPR037914">
    <property type="entry name" value="SpoVT-AbrB_sf"/>
</dbReference>
<keyword evidence="2 4" id="KW-0238">DNA-binding</keyword>
<dbReference type="Pfam" id="PF04014">
    <property type="entry name" value="MazE_antitoxin"/>
    <property type="match status" value="1"/>
</dbReference>
<dbReference type="InterPro" id="IPR051734">
    <property type="entry name" value="VapB_TA_antitoxins"/>
</dbReference>
<reference evidence="4 5" key="1">
    <citation type="submission" date="2018-09" db="EMBL/GenBank/DDBJ databases">
        <title>Metagenome Assembled Genomes from an Advanced Water Purification Facility.</title>
        <authorList>
            <person name="Stamps B.W."/>
            <person name="Spear J.R."/>
        </authorList>
    </citation>
    <scope>NUCLEOTIDE SEQUENCE [LARGE SCALE GENOMIC DNA]</scope>
    <source>
        <strain evidence="4">Bin_42_2</strain>
    </source>
</reference>
<evidence type="ECO:0000313" key="4">
    <source>
        <dbReference type="EMBL" id="TXI36746.1"/>
    </source>
</evidence>
<dbReference type="PANTHER" id="PTHR37550">
    <property type="entry name" value="ANTITOXIN VAPB1"/>
    <property type="match status" value="1"/>
</dbReference>
<evidence type="ECO:0000256" key="1">
    <source>
        <dbReference type="ARBA" id="ARBA00007924"/>
    </source>
</evidence>
<proteinExistence type="inferred from homology"/>
<feature type="domain" description="SpoVT-AbrB" evidence="3">
    <location>
        <begin position="4"/>
        <end position="44"/>
    </location>
</feature>
<dbReference type="InterPro" id="IPR047976">
    <property type="entry name" value="Anti_VapB2-like"/>
</dbReference>
<dbReference type="PROSITE" id="PS51740">
    <property type="entry name" value="SPOVT_ABRB"/>
    <property type="match status" value="1"/>
</dbReference>
<dbReference type="Gene3D" id="2.10.260.10">
    <property type="match status" value="1"/>
</dbReference>
<dbReference type="InterPro" id="IPR007159">
    <property type="entry name" value="SpoVT-AbrB_dom"/>
</dbReference>
<name>A0A5C7WHA5_METME</name>
<dbReference type="SMART" id="SM00966">
    <property type="entry name" value="SpoVT_AbrB"/>
    <property type="match status" value="1"/>
</dbReference>
<dbReference type="SUPFAM" id="SSF89447">
    <property type="entry name" value="AbrB/MazE/MraZ-like"/>
    <property type="match status" value="1"/>
</dbReference>
<dbReference type="NCBIfam" id="NF040493">
    <property type="entry name" value="TA_anti_VapB"/>
    <property type="match status" value="1"/>
</dbReference>
<evidence type="ECO:0000259" key="3">
    <source>
        <dbReference type="PROSITE" id="PS51740"/>
    </source>
</evidence>
<gene>
    <name evidence="4" type="ORF">E6Q51_04890</name>
</gene>
<sequence>MENAKVFWSGRSQAVRLPKEFRFETDEVRIRKHGNAVILEPIATDWSWLDSLEALDDDVIQAVQEKQATQERPDLDNLF</sequence>
<dbReference type="PANTHER" id="PTHR37550:SF3">
    <property type="entry name" value="ANTITOXIN VAPB1"/>
    <property type="match status" value="1"/>
</dbReference>
<evidence type="ECO:0000256" key="2">
    <source>
        <dbReference type="PROSITE-ProRule" id="PRU01076"/>
    </source>
</evidence>
<protein>
    <submittedName>
        <fullName evidence="4">AbrB/MazE/SpoVT family DNA-binding domain-containing protein</fullName>
    </submittedName>
</protein>
<accession>A0A5C7WHA5</accession>
<comment type="similarity">
    <text evidence="1">Belongs to the VapB family.</text>
</comment>
<comment type="caution">
    <text evidence="4">The sequence shown here is derived from an EMBL/GenBank/DDBJ whole genome shotgun (WGS) entry which is preliminary data.</text>
</comment>
<dbReference type="Proteomes" id="UP000321374">
    <property type="component" value="Unassembled WGS sequence"/>
</dbReference>
<dbReference type="EMBL" id="SSGG01000078">
    <property type="protein sequence ID" value="TXI36746.1"/>
    <property type="molecule type" value="Genomic_DNA"/>
</dbReference>
<organism evidence="4 5">
    <name type="scientific">Methylophilus methylotrophus</name>
    <name type="common">Bacterium W3A1</name>
    <dbReference type="NCBI Taxonomy" id="17"/>
    <lineage>
        <taxon>Bacteria</taxon>
        <taxon>Pseudomonadati</taxon>
        <taxon>Pseudomonadota</taxon>
        <taxon>Betaproteobacteria</taxon>
        <taxon>Nitrosomonadales</taxon>
        <taxon>Methylophilaceae</taxon>
        <taxon>Methylophilus</taxon>
    </lineage>
</organism>
<evidence type="ECO:0000313" key="5">
    <source>
        <dbReference type="Proteomes" id="UP000321374"/>
    </source>
</evidence>
<dbReference type="GO" id="GO:0003677">
    <property type="term" value="F:DNA binding"/>
    <property type="evidence" value="ECO:0007669"/>
    <property type="project" value="UniProtKB-UniRule"/>
</dbReference>
<dbReference type="AlphaFoldDB" id="A0A5C7WHA5"/>